<protein>
    <submittedName>
        <fullName evidence="2">Uncharacterized protein</fullName>
    </submittedName>
</protein>
<feature type="compositionally biased region" description="Basic and acidic residues" evidence="1">
    <location>
        <begin position="133"/>
        <end position="148"/>
    </location>
</feature>
<organism evidence="2">
    <name type="scientific">Odontella aurita</name>
    <dbReference type="NCBI Taxonomy" id="265563"/>
    <lineage>
        <taxon>Eukaryota</taxon>
        <taxon>Sar</taxon>
        <taxon>Stramenopiles</taxon>
        <taxon>Ochrophyta</taxon>
        <taxon>Bacillariophyta</taxon>
        <taxon>Mediophyceae</taxon>
        <taxon>Biddulphiophycidae</taxon>
        <taxon>Eupodiscales</taxon>
        <taxon>Odontellaceae</taxon>
        <taxon>Odontella</taxon>
    </lineage>
</organism>
<evidence type="ECO:0000256" key="1">
    <source>
        <dbReference type="SAM" id="MobiDB-lite"/>
    </source>
</evidence>
<dbReference type="AlphaFoldDB" id="A0A7S4I6F4"/>
<gene>
    <name evidence="2" type="ORF">OAUR00152_LOCUS7979</name>
</gene>
<feature type="region of interest" description="Disordered" evidence="1">
    <location>
        <begin position="97"/>
        <end position="148"/>
    </location>
</feature>
<feature type="compositionally biased region" description="Polar residues" evidence="1">
    <location>
        <begin position="97"/>
        <end position="114"/>
    </location>
</feature>
<reference evidence="2" key="1">
    <citation type="submission" date="2021-01" db="EMBL/GenBank/DDBJ databases">
        <authorList>
            <person name="Corre E."/>
            <person name="Pelletier E."/>
            <person name="Niang G."/>
            <person name="Scheremetjew M."/>
            <person name="Finn R."/>
            <person name="Kale V."/>
            <person name="Holt S."/>
            <person name="Cochrane G."/>
            <person name="Meng A."/>
            <person name="Brown T."/>
            <person name="Cohen L."/>
        </authorList>
    </citation>
    <scope>NUCLEOTIDE SEQUENCE</scope>
    <source>
        <strain evidence="2">Isolate 1302-5</strain>
    </source>
</reference>
<dbReference type="EMBL" id="HBKQ01011790">
    <property type="protein sequence ID" value="CAE2220045.1"/>
    <property type="molecule type" value="Transcribed_RNA"/>
</dbReference>
<name>A0A7S4I6F4_9STRA</name>
<sequence>MSANEAMHLRPRRRRCINATHPTGVLFDLLPDDLLYHVLSYAARPTETVRALCHSLVPLNKATRRSVEVGRNDLWSLILEREYRGGVSLLVRSPESPCSVTDESGLTPPNNNSAGAGGFATQRPTRSSKRQRLLRDRTQTDPTQARDEVQAAHLSLCERTDDAHSALASLVENSDEPLSLLRLRRIFRDCGPDLAMNRRSQWGRTFLIECCAANFVCESVILRCVQEVAGRRGTDPNVWTRAEHPDAERPAIFFAVARVMPSVVRYLIEEAGASLAVEVTGRFRLVSNPSESIQGTFTPLGFAKALREAEVGSFGRSHPYWFSKLNKIIRMLSLAEKGSIITAKHGTT</sequence>
<evidence type="ECO:0000313" key="2">
    <source>
        <dbReference type="EMBL" id="CAE2220045.1"/>
    </source>
</evidence>
<proteinExistence type="predicted"/>
<accession>A0A7S4I6F4</accession>